<name>A0A139INS8_9PEZI</name>
<sequence length="101" mass="10957">MEPGLKVLRVSNKPELESGSHLGRIPVPLLSPGMRGAWHVQTRPVKADRVQGLKVSESAGCLRTSCYTVDQHIIVVASAAAKFDLYPGSVGYLQTDSRKQN</sequence>
<comment type="caution">
    <text evidence="1">The sequence shown here is derived from an EMBL/GenBank/DDBJ whole genome shotgun (WGS) entry which is preliminary data.</text>
</comment>
<dbReference type="AlphaFoldDB" id="A0A139INS8"/>
<proteinExistence type="predicted"/>
<dbReference type="EMBL" id="LFZO01000042">
    <property type="protein sequence ID" value="KXT16214.1"/>
    <property type="molecule type" value="Genomic_DNA"/>
</dbReference>
<dbReference type="Proteomes" id="UP000073492">
    <property type="component" value="Unassembled WGS sequence"/>
</dbReference>
<accession>A0A139INS8</accession>
<protein>
    <submittedName>
        <fullName evidence="1">Uncharacterized protein</fullName>
    </submittedName>
</protein>
<gene>
    <name evidence="1" type="ORF">AC579_6963</name>
</gene>
<keyword evidence="2" id="KW-1185">Reference proteome</keyword>
<organism evidence="1 2">
    <name type="scientific">Pseudocercospora musae</name>
    <dbReference type="NCBI Taxonomy" id="113226"/>
    <lineage>
        <taxon>Eukaryota</taxon>
        <taxon>Fungi</taxon>
        <taxon>Dikarya</taxon>
        <taxon>Ascomycota</taxon>
        <taxon>Pezizomycotina</taxon>
        <taxon>Dothideomycetes</taxon>
        <taxon>Dothideomycetidae</taxon>
        <taxon>Mycosphaerellales</taxon>
        <taxon>Mycosphaerellaceae</taxon>
        <taxon>Pseudocercospora</taxon>
    </lineage>
</organism>
<evidence type="ECO:0000313" key="2">
    <source>
        <dbReference type="Proteomes" id="UP000073492"/>
    </source>
</evidence>
<evidence type="ECO:0000313" key="1">
    <source>
        <dbReference type="EMBL" id="KXT16214.1"/>
    </source>
</evidence>
<reference evidence="1 2" key="1">
    <citation type="submission" date="2015-07" db="EMBL/GenBank/DDBJ databases">
        <title>Comparative genomics of the Sigatoka disease complex on banana suggests a link between parallel evolutionary changes in Pseudocercospora fijiensis and Pseudocercospora eumusae and increased virulence on the banana host.</title>
        <authorList>
            <person name="Chang T.-C."/>
            <person name="Salvucci A."/>
            <person name="Crous P.W."/>
            <person name="Stergiopoulos I."/>
        </authorList>
    </citation>
    <scope>NUCLEOTIDE SEQUENCE [LARGE SCALE GENOMIC DNA]</scope>
    <source>
        <strain evidence="1 2">CBS 116634</strain>
    </source>
</reference>